<dbReference type="AlphaFoldDB" id="A0A1G1XZ42"/>
<keyword evidence="11" id="KW-0676">Redox-active center</keyword>
<dbReference type="PANTHER" id="PTHR43469:SF1">
    <property type="entry name" value="SPBETA PROPHAGE-DERIVED DISULFIDE BOND FORMATION PROTEIN B"/>
    <property type="match status" value="1"/>
</dbReference>
<protein>
    <recommendedName>
        <fullName evidence="15">2-oxoglutarate dehydrogenase</fullName>
    </recommendedName>
</protein>
<feature type="transmembrane region" description="Helical" evidence="12">
    <location>
        <begin position="58"/>
        <end position="75"/>
    </location>
</feature>
<reference evidence="13 14" key="1">
    <citation type="journal article" date="2016" name="Nat. Commun.">
        <title>Thousands of microbial genomes shed light on interconnected biogeochemical processes in an aquifer system.</title>
        <authorList>
            <person name="Anantharaman K."/>
            <person name="Brown C.T."/>
            <person name="Hug L.A."/>
            <person name="Sharon I."/>
            <person name="Castelle C.J."/>
            <person name="Probst A.J."/>
            <person name="Thomas B.C."/>
            <person name="Singh A."/>
            <person name="Wilkins M.J."/>
            <person name="Karaoz U."/>
            <person name="Brodie E.L."/>
            <person name="Williams K.H."/>
            <person name="Hubbard S.S."/>
            <person name="Banfield J.F."/>
        </authorList>
    </citation>
    <scope>NUCLEOTIDE SEQUENCE [LARGE SCALE GENOMIC DNA]</scope>
</reference>
<evidence type="ECO:0000256" key="10">
    <source>
        <dbReference type="ARBA" id="ARBA00023186"/>
    </source>
</evidence>
<keyword evidence="3" id="KW-0813">Transport</keyword>
<organism evidence="13 14">
    <name type="scientific">Candidatus Buchananbacteria bacterium RIFCSPHIGHO2_01_FULL_39_14</name>
    <dbReference type="NCBI Taxonomy" id="1797532"/>
    <lineage>
        <taxon>Bacteria</taxon>
        <taxon>Candidatus Buchananiibacteriota</taxon>
    </lineage>
</organism>
<dbReference type="InterPro" id="IPR023380">
    <property type="entry name" value="DsbB-like_sf"/>
</dbReference>
<evidence type="ECO:0000256" key="9">
    <source>
        <dbReference type="ARBA" id="ARBA00023157"/>
    </source>
</evidence>
<gene>
    <name evidence="13" type="ORF">A2729_00430</name>
</gene>
<dbReference type="PANTHER" id="PTHR43469">
    <property type="entry name" value="DISULFIDE FORMATION PROTEIN-RELATED"/>
    <property type="match status" value="1"/>
</dbReference>
<comment type="subcellular location">
    <subcellularLocation>
        <location evidence="1">Membrane</location>
        <topology evidence="1">Multi-pass membrane protein</topology>
    </subcellularLocation>
</comment>
<evidence type="ECO:0000256" key="6">
    <source>
        <dbReference type="ARBA" id="ARBA00022989"/>
    </source>
</evidence>
<keyword evidence="10" id="KW-0143">Chaperone</keyword>
<evidence type="ECO:0000256" key="2">
    <source>
        <dbReference type="ARBA" id="ARBA00007602"/>
    </source>
</evidence>
<evidence type="ECO:0000256" key="5">
    <source>
        <dbReference type="ARBA" id="ARBA00022982"/>
    </source>
</evidence>
<dbReference type="EMBL" id="MHIB01000003">
    <property type="protein sequence ID" value="OGY45349.1"/>
    <property type="molecule type" value="Genomic_DNA"/>
</dbReference>
<evidence type="ECO:0000256" key="8">
    <source>
        <dbReference type="ARBA" id="ARBA00023136"/>
    </source>
</evidence>
<dbReference type="Gene3D" id="1.20.1550.10">
    <property type="entry name" value="DsbB-like"/>
    <property type="match status" value="1"/>
</dbReference>
<dbReference type="GO" id="GO:0016020">
    <property type="term" value="C:membrane"/>
    <property type="evidence" value="ECO:0007669"/>
    <property type="project" value="UniProtKB-SubCell"/>
</dbReference>
<evidence type="ECO:0000256" key="12">
    <source>
        <dbReference type="SAM" id="Phobius"/>
    </source>
</evidence>
<dbReference type="GO" id="GO:0015035">
    <property type="term" value="F:protein-disulfide reductase activity"/>
    <property type="evidence" value="ECO:0007669"/>
    <property type="project" value="InterPro"/>
</dbReference>
<evidence type="ECO:0000256" key="3">
    <source>
        <dbReference type="ARBA" id="ARBA00022448"/>
    </source>
</evidence>
<feature type="transmembrane region" description="Helical" evidence="12">
    <location>
        <begin position="103"/>
        <end position="125"/>
    </location>
</feature>
<keyword evidence="6 12" id="KW-1133">Transmembrane helix</keyword>
<comment type="caution">
    <text evidence="13">The sequence shown here is derived from an EMBL/GenBank/DDBJ whole genome shotgun (WGS) entry which is preliminary data.</text>
</comment>
<dbReference type="NCBIfam" id="NF002849">
    <property type="entry name" value="PRK03113.1"/>
    <property type="match status" value="1"/>
</dbReference>
<comment type="similarity">
    <text evidence="2">Belongs to the DsbB family. BdbC subfamily.</text>
</comment>
<evidence type="ECO:0000256" key="11">
    <source>
        <dbReference type="ARBA" id="ARBA00023284"/>
    </source>
</evidence>
<keyword evidence="9" id="KW-1015">Disulfide bond</keyword>
<evidence type="ECO:0000256" key="1">
    <source>
        <dbReference type="ARBA" id="ARBA00004141"/>
    </source>
</evidence>
<keyword evidence="7" id="KW-0560">Oxidoreductase</keyword>
<dbReference type="SUPFAM" id="SSF158442">
    <property type="entry name" value="DsbB-like"/>
    <property type="match status" value="1"/>
</dbReference>
<proteinExistence type="inferred from homology"/>
<sequence length="133" mass="14930">MIFSLIIALTATLGSLFYSEIAGYEPCKLCWFQRIFMYPQVIILIIALAKKDQRINDYTLVLSIIGGLIAAFHYFSQVSGISLLPCAAIGYSVSCARRFVMEFGYLTIPLMSLSAFALIFIFAVYQKIFGRKV</sequence>
<dbReference type="STRING" id="1797532.A2729_00430"/>
<dbReference type="GO" id="GO:0006457">
    <property type="term" value="P:protein folding"/>
    <property type="evidence" value="ECO:0007669"/>
    <property type="project" value="InterPro"/>
</dbReference>
<evidence type="ECO:0000313" key="13">
    <source>
        <dbReference type="EMBL" id="OGY45349.1"/>
    </source>
</evidence>
<keyword evidence="5" id="KW-0249">Electron transport</keyword>
<dbReference type="Pfam" id="PF02600">
    <property type="entry name" value="DsbB"/>
    <property type="match status" value="1"/>
</dbReference>
<evidence type="ECO:0000256" key="7">
    <source>
        <dbReference type="ARBA" id="ARBA00023002"/>
    </source>
</evidence>
<accession>A0A1G1XZ42</accession>
<dbReference type="Proteomes" id="UP000178930">
    <property type="component" value="Unassembled WGS sequence"/>
</dbReference>
<keyword evidence="8 12" id="KW-0472">Membrane</keyword>
<feature type="transmembrane region" description="Helical" evidence="12">
    <location>
        <begin position="31"/>
        <end position="49"/>
    </location>
</feature>
<name>A0A1G1XZ42_9BACT</name>
<evidence type="ECO:0008006" key="15">
    <source>
        <dbReference type="Google" id="ProtNLM"/>
    </source>
</evidence>
<dbReference type="InterPro" id="IPR003752">
    <property type="entry name" value="DiS_bond_form_DsbB/BdbC"/>
</dbReference>
<evidence type="ECO:0000256" key="4">
    <source>
        <dbReference type="ARBA" id="ARBA00022692"/>
    </source>
</evidence>
<dbReference type="PIRSF" id="PIRSF036659">
    <property type="entry name" value="BdbC"/>
    <property type="match status" value="1"/>
</dbReference>
<evidence type="ECO:0000313" key="14">
    <source>
        <dbReference type="Proteomes" id="UP000178930"/>
    </source>
</evidence>
<keyword evidence="4 12" id="KW-0812">Transmembrane</keyword>
<dbReference type="InterPro" id="IPR012187">
    <property type="entry name" value="Disulphide_bond_form_BdbC"/>
</dbReference>